<name>A0ABX4I3G8_9GAMM</name>
<dbReference type="InterPro" id="IPR033671">
    <property type="entry name" value="TrmH"/>
</dbReference>
<protein>
    <submittedName>
        <fullName evidence="8">TrmH family RNA methyltransferase</fullName>
    </submittedName>
</protein>
<evidence type="ECO:0000256" key="5">
    <source>
        <dbReference type="ARBA" id="ARBA00022694"/>
    </source>
</evidence>
<evidence type="ECO:0000313" key="9">
    <source>
        <dbReference type="Proteomes" id="UP000218427"/>
    </source>
</evidence>
<dbReference type="GO" id="GO:0008168">
    <property type="term" value="F:methyltransferase activity"/>
    <property type="evidence" value="ECO:0007669"/>
    <property type="project" value="UniProtKB-KW"/>
</dbReference>
<evidence type="ECO:0000256" key="1">
    <source>
        <dbReference type="ARBA" id="ARBA00022555"/>
    </source>
</evidence>
<evidence type="ECO:0000313" key="8">
    <source>
        <dbReference type="EMBL" id="PCO06593.1"/>
    </source>
</evidence>
<dbReference type="Pfam" id="PF00588">
    <property type="entry name" value="SpoU_methylase"/>
    <property type="match status" value="1"/>
</dbReference>
<dbReference type="PANTHER" id="PTHR43453">
    <property type="entry name" value="RRNA METHYLASE-LIKE"/>
    <property type="match status" value="1"/>
</dbReference>
<proteinExistence type="predicted"/>
<feature type="domain" description="tRNA/rRNA methyltransferase SpoU type" evidence="7">
    <location>
        <begin position="25"/>
        <end position="179"/>
    </location>
</feature>
<dbReference type="PANTHER" id="PTHR43453:SF1">
    <property type="entry name" value="TRNA_RRNA METHYLTRANSFERASE SPOU TYPE DOMAIN-CONTAINING PROTEIN"/>
    <property type="match status" value="1"/>
</dbReference>
<dbReference type="InterPro" id="IPR029028">
    <property type="entry name" value="Alpha/beta_knot_MTases"/>
</dbReference>
<dbReference type="Gene3D" id="3.40.1280.10">
    <property type="match status" value="1"/>
</dbReference>
<sequence length="204" mass="23326">MDVGNNKSSMRMRADRIKPYQCKQLIAVIEDPHDIKNIGTVIRNVNALGVEKAYIVDPKRSLPADWQAMRERKSLSGTSVSAIKWTFVKRFDSTEQCLEHLESNNFSSIVTSPHIKGSRNVVLHEGDYTIFPKLAVWFGSESRGVTDLAVRRSELCVNIPMLGMIESLNLGTTSGIVLYEITKQRRAYQRMYKYKNRRGRRFLA</sequence>
<dbReference type="CDD" id="cd18092">
    <property type="entry name" value="SpoU-like_TrmH"/>
    <property type="match status" value="1"/>
</dbReference>
<evidence type="ECO:0000256" key="6">
    <source>
        <dbReference type="ARBA" id="ARBA00022884"/>
    </source>
</evidence>
<comment type="caution">
    <text evidence="8">The sequence shown here is derived from an EMBL/GenBank/DDBJ whole genome shotgun (WGS) entry which is preliminary data.</text>
</comment>
<keyword evidence="6" id="KW-0694">RNA-binding</keyword>
<keyword evidence="2 8" id="KW-0489">Methyltransferase</keyword>
<gene>
    <name evidence="8" type="ORF">AWR36_002190</name>
</gene>
<dbReference type="RefSeq" id="WP_067080252.1">
    <property type="nucleotide sequence ID" value="NZ_LRFG02000001.1"/>
</dbReference>
<dbReference type="InterPro" id="IPR029026">
    <property type="entry name" value="tRNA_m1G_MTases_N"/>
</dbReference>
<organism evidence="8 9">
    <name type="scientific">Microbulbifer flavimaris</name>
    <dbReference type="NCBI Taxonomy" id="1781068"/>
    <lineage>
        <taxon>Bacteria</taxon>
        <taxon>Pseudomonadati</taxon>
        <taxon>Pseudomonadota</taxon>
        <taxon>Gammaproteobacteria</taxon>
        <taxon>Cellvibrionales</taxon>
        <taxon>Microbulbiferaceae</taxon>
        <taxon>Microbulbifer</taxon>
    </lineage>
</organism>
<keyword evidence="4" id="KW-0949">S-adenosyl-L-methionine</keyword>
<keyword evidence="9" id="KW-1185">Reference proteome</keyword>
<dbReference type="SUPFAM" id="SSF75217">
    <property type="entry name" value="alpha/beta knot"/>
    <property type="match status" value="1"/>
</dbReference>
<dbReference type="Proteomes" id="UP000218427">
    <property type="component" value="Unassembled WGS sequence"/>
</dbReference>
<evidence type="ECO:0000256" key="4">
    <source>
        <dbReference type="ARBA" id="ARBA00022691"/>
    </source>
</evidence>
<keyword evidence="1" id="KW-0820">tRNA-binding</keyword>
<reference evidence="8" key="1">
    <citation type="submission" date="2017-08" db="EMBL/GenBank/DDBJ databases">
        <title>Microbulbifer marisrubri sp. nov., a halophilic alphaproteobacterium isolated from marine sediment of the Yellow Sea, China.</title>
        <authorList>
            <person name="Zhang G."/>
            <person name="Xiong Q."/>
        </authorList>
    </citation>
    <scope>NUCLEOTIDE SEQUENCE [LARGE SCALE GENOMIC DNA]</scope>
    <source>
        <strain evidence="8">WRN-8</strain>
    </source>
</reference>
<dbReference type="GO" id="GO:0032259">
    <property type="term" value="P:methylation"/>
    <property type="evidence" value="ECO:0007669"/>
    <property type="project" value="UniProtKB-KW"/>
</dbReference>
<keyword evidence="3" id="KW-0808">Transferase</keyword>
<evidence type="ECO:0000259" key="7">
    <source>
        <dbReference type="Pfam" id="PF00588"/>
    </source>
</evidence>
<dbReference type="EMBL" id="LRFG02000001">
    <property type="protein sequence ID" value="PCO06593.1"/>
    <property type="molecule type" value="Genomic_DNA"/>
</dbReference>
<evidence type="ECO:0000256" key="2">
    <source>
        <dbReference type="ARBA" id="ARBA00022603"/>
    </source>
</evidence>
<keyword evidence="5" id="KW-0819">tRNA processing</keyword>
<evidence type="ECO:0000256" key="3">
    <source>
        <dbReference type="ARBA" id="ARBA00022679"/>
    </source>
</evidence>
<dbReference type="InterPro" id="IPR001537">
    <property type="entry name" value="SpoU_MeTrfase"/>
</dbReference>
<accession>A0ABX4I3G8</accession>